<dbReference type="Gene3D" id="3.10.450.50">
    <property type="match status" value="1"/>
</dbReference>
<sequence>MTSSVRTREDFERYLVAFNSNDYDTFSSFYAPDVEMSLGSIVIKGKDEIVAWFKEARKQILEYLEVGHLFISEKAVALTADITFTALVDLDQPLHDIGPPVLKGGTYKAPFVVFYDLDEQGRFTTLNAGRIKPAQVTRPRIASKL</sequence>
<evidence type="ECO:0000313" key="2">
    <source>
        <dbReference type="EMBL" id="KAH7046588.1"/>
    </source>
</evidence>
<evidence type="ECO:0000313" key="3">
    <source>
        <dbReference type="Proteomes" id="UP000774617"/>
    </source>
</evidence>
<dbReference type="Proteomes" id="UP000774617">
    <property type="component" value="Unassembled WGS sequence"/>
</dbReference>
<dbReference type="EMBL" id="JAGTJR010000017">
    <property type="protein sequence ID" value="KAH7046588.1"/>
    <property type="molecule type" value="Genomic_DNA"/>
</dbReference>
<proteinExistence type="predicted"/>
<keyword evidence="3" id="KW-1185">Reference proteome</keyword>
<dbReference type="SUPFAM" id="SSF54427">
    <property type="entry name" value="NTF2-like"/>
    <property type="match status" value="1"/>
</dbReference>
<evidence type="ECO:0000259" key="1">
    <source>
        <dbReference type="Pfam" id="PF12680"/>
    </source>
</evidence>
<reference evidence="2 3" key="1">
    <citation type="journal article" date="2021" name="Nat. Commun.">
        <title>Genetic determinants of endophytism in the Arabidopsis root mycobiome.</title>
        <authorList>
            <person name="Mesny F."/>
            <person name="Miyauchi S."/>
            <person name="Thiergart T."/>
            <person name="Pickel B."/>
            <person name="Atanasova L."/>
            <person name="Karlsson M."/>
            <person name="Huettel B."/>
            <person name="Barry K.W."/>
            <person name="Haridas S."/>
            <person name="Chen C."/>
            <person name="Bauer D."/>
            <person name="Andreopoulos W."/>
            <person name="Pangilinan J."/>
            <person name="LaButti K."/>
            <person name="Riley R."/>
            <person name="Lipzen A."/>
            <person name="Clum A."/>
            <person name="Drula E."/>
            <person name="Henrissat B."/>
            <person name="Kohler A."/>
            <person name="Grigoriev I.V."/>
            <person name="Martin F.M."/>
            <person name="Hacquard S."/>
        </authorList>
    </citation>
    <scope>NUCLEOTIDE SEQUENCE [LARGE SCALE GENOMIC DNA]</scope>
    <source>
        <strain evidence="2 3">MPI-SDFR-AT-0080</strain>
    </source>
</reference>
<gene>
    <name evidence="2" type="ORF">B0J12DRAFT_667850</name>
</gene>
<feature type="domain" description="SnoaL-like" evidence="1">
    <location>
        <begin position="12"/>
        <end position="124"/>
    </location>
</feature>
<comment type="caution">
    <text evidence="2">The sequence shown here is derived from an EMBL/GenBank/DDBJ whole genome shotgun (WGS) entry which is preliminary data.</text>
</comment>
<protein>
    <recommendedName>
        <fullName evidence="1">SnoaL-like domain-containing protein</fullName>
    </recommendedName>
</protein>
<dbReference type="Pfam" id="PF12680">
    <property type="entry name" value="SnoaL_2"/>
    <property type="match status" value="1"/>
</dbReference>
<organism evidence="2 3">
    <name type="scientific">Macrophomina phaseolina</name>
    <dbReference type="NCBI Taxonomy" id="35725"/>
    <lineage>
        <taxon>Eukaryota</taxon>
        <taxon>Fungi</taxon>
        <taxon>Dikarya</taxon>
        <taxon>Ascomycota</taxon>
        <taxon>Pezizomycotina</taxon>
        <taxon>Dothideomycetes</taxon>
        <taxon>Dothideomycetes incertae sedis</taxon>
        <taxon>Botryosphaeriales</taxon>
        <taxon>Botryosphaeriaceae</taxon>
        <taxon>Macrophomina</taxon>
    </lineage>
</organism>
<name>A0ABQ8G731_9PEZI</name>
<accession>A0ABQ8G731</accession>
<dbReference type="InterPro" id="IPR032710">
    <property type="entry name" value="NTF2-like_dom_sf"/>
</dbReference>
<dbReference type="InterPro" id="IPR037401">
    <property type="entry name" value="SnoaL-like"/>
</dbReference>